<feature type="transmembrane region" description="Helical" evidence="1">
    <location>
        <begin position="47"/>
        <end position="70"/>
    </location>
</feature>
<evidence type="ECO:0000313" key="3">
    <source>
        <dbReference type="Proteomes" id="UP000019202"/>
    </source>
</evidence>
<dbReference type="Proteomes" id="UP000019202">
    <property type="component" value="Unassembled WGS sequence"/>
</dbReference>
<keyword evidence="3" id="KW-1185">Reference proteome</keyword>
<evidence type="ECO:0000313" key="2">
    <source>
        <dbReference type="EMBL" id="CDL82448.1"/>
    </source>
</evidence>
<comment type="caution">
    <text evidence="2">The sequence shown here is derived from an EMBL/GenBank/DDBJ whole genome shotgun (WGS) entry which is preliminary data.</text>
</comment>
<accession>W1IXC1</accession>
<sequence>MGDASNVLPNLVVSEISITKPVRVMSIGRLLSGCGLFCMAFRNSIEIMMLFAAIASIGAPIAQSPLATLMQTQFQKQEIEKVFICLFYEQPFILLALFIVSKLIEMFDLHTIMVSSSLFYIILGPLGLFITREIHSIGDIKP</sequence>
<proteinExistence type="predicted"/>
<keyword evidence="1" id="KW-0472">Membrane</keyword>
<protein>
    <submittedName>
        <fullName evidence="2">Transporter</fullName>
    </submittedName>
</protein>
<organism evidence="2 3">
    <name type="scientific">Xenorhabdus szentirmaii DSM 16338</name>
    <dbReference type="NCBI Taxonomy" id="1427518"/>
    <lineage>
        <taxon>Bacteria</taxon>
        <taxon>Pseudomonadati</taxon>
        <taxon>Pseudomonadota</taxon>
        <taxon>Gammaproteobacteria</taxon>
        <taxon>Enterobacterales</taxon>
        <taxon>Morganellaceae</taxon>
        <taxon>Xenorhabdus</taxon>
    </lineage>
</organism>
<gene>
    <name evidence="2" type="ORF">XSR1_20261</name>
</gene>
<dbReference type="EMBL" id="CBXF010000077">
    <property type="protein sequence ID" value="CDL82448.1"/>
    <property type="molecule type" value="Genomic_DNA"/>
</dbReference>
<dbReference type="AlphaFoldDB" id="W1IXC1"/>
<dbReference type="OrthoDB" id="5494559at2"/>
<dbReference type="SUPFAM" id="SSF103473">
    <property type="entry name" value="MFS general substrate transporter"/>
    <property type="match status" value="1"/>
</dbReference>
<feature type="transmembrane region" description="Helical" evidence="1">
    <location>
        <begin position="112"/>
        <end position="131"/>
    </location>
</feature>
<dbReference type="Gene3D" id="1.20.1250.20">
    <property type="entry name" value="MFS general substrate transporter like domains"/>
    <property type="match status" value="1"/>
</dbReference>
<keyword evidence="1" id="KW-1133">Transmembrane helix</keyword>
<dbReference type="RefSeq" id="WP_038236774.1">
    <property type="nucleotide sequence ID" value="NZ_CAWLWS010000077.1"/>
</dbReference>
<name>W1IXC1_9GAMM</name>
<dbReference type="GeneID" id="97126121"/>
<evidence type="ECO:0000256" key="1">
    <source>
        <dbReference type="SAM" id="Phobius"/>
    </source>
</evidence>
<reference evidence="2" key="1">
    <citation type="submission" date="2013-11" db="EMBL/GenBank/DDBJ databases">
        <title>Draft genome sequence and annotation of the entomopathogenic bacteria, Xenorhabdus cabanillasi strain JM26 and Xenorhabdus szentirmai strain DSM 16338.</title>
        <authorList>
            <person name="Gualtieri M."/>
            <person name="Ogier J.C."/>
            <person name="Pages S."/>
            <person name="Givaudan A."/>
            <person name="Gaudriault S."/>
        </authorList>
    </citation>
    <scope>NUCLEOTIDE SEQUENCE [LARGE SCALE GENOMIC DNA]</scope>
    <source>
        <strain evidence="2">DSM 16338</strain>
    </source>
</reference>
<keyword evidence="1" id="KW-0812">Transmembrane</keyword>
<dbReference type="InterPro" id="IPR036259">
    <property type="entry name" value="MFS_trans_sf"/>
</dbReference>
<feature type="transmembrane region" description="Helical" evidence="1">
    <location>
        <begin position="82"/>
        <end position="100"/>
    </location>
</feature>